<evidence type="ECO:0000313" key="2">
    <source>
        <dbReference type="EMBL" id="RVW72042.1"/>
    </source>
</evidence>
<reference evidence="2 3" key="1">
    <citation type="journal article" date="2018" name="PLoS Genet.">
        <title>Population sequencing reveals clonal diversity and ancestral inbreeding in the grapevine cultivar Chardonnay.</title>
        <authorList>
            <person name="Roach M.J."/>
            <person name="Johnson D.L."/>
            <person name="Bohlmann J."/>
            <person name="van Vuuren H.J."/>
            <person name="Jones S.J."/>
            <person name="Pretorius I.S."/>
            <person name="Schmidt S.A."/>
            <person name="Borneman A.R."/>
        </authorList>
    </citation>
    <scope>NUCLEOTIDE SEQUENCE [LARGE SCALE GENOMIC DNA]</scope>
    <source>
        <strain evidence="3">cv. Chardonnay</strain>
        <tissue evidence="2">Leaf</tissue>
    </source>
</reference>
<evidence type="ECO:0008006" key="4">
    <source>
        <dbReference type="Google" id="ProtNLM"/>
    </source>
</evidence>
<sequence length="344" mass="37409">MYRGERTYAEVVAEKGTRNGAGMPVGKWARAVVCEGKGKYETGVRKAQWFQERGSFTVRGEVFALRRWSPKRTQWGGRVTKVARNSLKFVDLSKVTLRVEMLPKVVLPALLEVEDGDWTYTVAVTVTGEDDGETTEEDSLRPLTAKMDAPSSFHFSSSDSKSAKGEKGKGRPGLSAKNKASEGLLQVSSKTKGSPVSVRRRARSGPPRFDEASSSPKRFEGGGSLETNRDISRGKSHSRKSDFSTGLETSKVYRRAEGEEGILQCKLINEVHTPFSAVSERVLPLSGAFEPNLIPETSVSLVHPFAVTLSSSFPLDSSYAFQSGSVFISPMVNDNLRGGASCSA</sequence>
<dbReference type="Proteomes" id="UP000288805">
    <property type="component" value="Unassembled WGS sequence"/>
</dbReference>
<evidence type="ECO:0000256" key="1">
    <source>
        <dbReference type="SAM" id="MobiDB-lite"/>
    </source>
</evidence>
<feature type="compositionally biased region" description="Acidic residues" evidence="1">
    <location>
        <begin position="128"/>
        <end position="137"/>
    </location>
</feature>
<feature type="region of interest" description="Disordered" evidence="1">
    <location>
        <begin position="128"/>
        <end position="246"/>
    </location>
</feature>
<name>A0A438GIP0_VITVI</name>
<dbReference type="EMBL" id="QGNW01000424">
    <property type="protein sequence ID" value="RVW72042.1"/>
    <property type="molecule type" value="Genomic_DNA"/>
</dbReference>
<organism evidence="2 3">
    <name type="scientific">Vitis vinifera</name>
    <name type="common">Grape</name>
    <dbReference type="NCBI Taxonomy" id="29760"/>
    <lineage>
        <taxon>Eukaryota</taxon>
        <taxon>Viridiplantae</taxon>
        <taxon>Streptophyta</taxon>
        <taxon>Embryophyta</taxon>
        <taxon>Tracheophyta</taxon>
        <taxon>Spermatophyta</taxon>
        <taxon>Magnoliopsida</taxon>
        <taxon>eudicotyledons</taxon>
        <taxon>Gunneridae</taxon>
        <taxon>Pentapetalae</taxon>
        <taxon>rosids</taxon>
        <taxon>Vitales</taxon>
        <taxon>Vitaceae</taxon>
        <taxon>Viteae</taxon>
        <taxon>Vitis</taxon>
    </lineage>
</organism>
<accession>A0A438GIP0</accession>
<protein>
    <recommendedName>
        <fullName evidence="4">DUF4283 domain-containing protein</fullName>
    </recommendedName>
</protein>
<feature type="compositionally biased region" description="Low complexity" evidence="1">
    <location>
        <begin position="148"/>
        <end position="160"/>
    </location>
</feature>
<proteinExistence type="predicted"/>
<evidence type="ECO:0000313" key="3">
    <source>
        <dbReference type="Proteomes" id="UP000288805"/>
    </source>
</evidence>
<gene>
    <name evidence="2" type="ORF">CK203_054062</name>
</gene>
<dbReference type="AlphaFoldDB" id="A0A438GIP0"/>
<comment type="caution">
    <text evidence="2">The sequence shown here is derived from an EMBL/GenBank/DDBJ whole genome shotgun (WGS) entry which is preliminary data.</text>
</comment>